<proteinExistence type="predicted"/>
<evidence type="ECO:0000313" key="3">
    <source>
        <dbReference type="Proteomes" id="UP000332515"/>
    </source>
</evidence>
<dbReference type="GO" id="GO:0047560">
    <property type="term" value="F:3-dehydrosphinganine reductase activity"/>
    <property type="evidence" value="ECO:0007669"/>
    <property type="project" value="TreeGrafter"/>
</dbReference>
<evidence type="ECO:0000256" key="1">
    <source>
        <dbReference type="SAM" id="MobiDB-lite"/>
    </source>
</evidence>
<dbReference type="PANTHER" id="PTHR43550:SF3">
    <property type="entry name" value="3-KETODIHYDROSPHINGOSINE REDUCTASE"/>
    <property type="match status" value="1"/>
</dbReference>
<feature type="region of interest" description="Disordered" evidence="1">
    <location>
        <begin position="1"/>
        <end position="36"/>
    </location>
</feature>
<accession>A0A6A7Y893</accession>
<dbReference type="EMBL" id="VWNA01000003">
    <property type="protein sequence ID" value="MQT15076.1"/>
    <property type="molecule type" value="Genomic_DNA"/>
</dbReference>
<reference evidence="2 3" key="1">
    <citation type="submission" date="2019-09" db="EMBL/GenBank/DDBJ databases">
        <title>Segnochrobactrum spirostomi gen. nov., sp. nov., isolated from the ciliate Spirostomum cf. yagiui and description of a novel family, Segnochrobactraceae fam. nov. within the order Rhizobiales of the class Alphaproteobacteria.</title>
        <authorList>
            <person name="Akter S."/>
            <person name="Shazib S.U.A."/>
            <person name="Shin M.K."/>
        </authorList>
    </citation>
    <scope>NUCLEOTIDE SEQUENCE [LARGE SCALE GENOMIC DNA]</scope>
    <source>
        <strain evidence="2 3">Sp-1</strain>
    </source>
</reference>
<comment type="caution">
    <text evidence="2">The sequence shown here is derived from an EMBL/GenBank/DDBJ whole genome shotgun (WGS) entry which is preliminary data.</text>
</comment>
<dbReference type="AlphaFoldDB" id="A0A6A7Y893"/>
<dbReference type="GO" id="GO:0030148">
    <property type="term" value="P:sphingolipid biosynthetic process"/>
    <property type="evidence" value="ECO:0007669"/>
    <property type="project" value="TreeGrafter"/>
</dbReference>
<gene>
    <name evidence="2" type="ORF">F0357_20940</name>
</gene>
<dbReference type="PANTHER" id="PTHR43550">
    <property type="entry name" value="3-KETODIHYDROSPHINGOSINE REDUCTASE"/>
    <property type="match status" value="1"/>
</dbReference>
<evidence type="ECO:0000313" key="2">
    <source>
        <dbReference type="EMBL" id="MQT15076.1"/>
    </source>
</evidence>
<name>A0A6A7Y893_9HYPH</name>
<dbReference type="GO" id="GO:0016020">
    <property type="term" value="C:membrane"/>
    <property type="evidence" value="ECO:0007669"/>
    <property type="project" value="GOC"/>
</dbReference>
<protein>
    <submittedName>
        <fullName evidence="2">Uncharacterized protein</fullName>
    </submittedName>
</protein>
<keyword evidence="3" id="KW-1185">Reference proteome</keyword>
<organism evidence="2 3">
    <name type="scientific">Segnochrobactrum spirostomi</name>
    <dbReference type="NCBI Taxonomy" id="2608987"/>
    <lineage>
        <taxon>Bacteria</taxon>
        <taxon>Pseudomonadati</taxon>
        <taxon>Pseudomonadota</taxon>
        <taxon>Alphaproteobacteria</taxon>
        <taxon>Hyphomicrobiales</taxon>
        <taxon>Segnochrobactraceae</taxon>
        <taxon>Segnochrobactrum</taxon>
    </lineage>
</organism>
<sequence length="103" mass="11267">MELAQRGVSVTIAFPPDTDTPQLAEEAKTKPASTQRFTEGGGVFSAEVVARDILKAAMKGQFLVTTGTPLKIQMHLQDLLGPYLRSKQRRAIKAVSAVDRRTR</sequence>
<dbReference type="Proteomes" id="UP000332515">
    <property type="component" value="Unassembled WGS sequence"/>
</dbReference>
<dbReference type="GO" id="GO:0006666">
    <property type="term" value="P:3-keto-sphinganine metabolic process"/>
    <property type="evidence" value="ECO:0007669"/>
    <property type="project" value="TreeGrafter"/>
</dbReference>